<name>A0A368VDR2_9BACT</name>
<evidence type="ECO:0000256" key="9">
    <source>
        <dbReference type="ARBA" id="ARBA00023237"/>
    </source>
</evidence>
<dbReference type="AlphaFoldDB" id="A0A368VDR2"/>
<protein>
    <submittedName>
        <fullName evidence="14">Iron complex outermembrane receptor protein</fullName>
    </submittedName>
</protein>
<dbReference type="Gene3D" id="2.40.170.20">
    <property type="entry name" value="TonB-dependent receptor, beta-barrel domain"/>
    <property type="match status" value="1"/>
</dbReference>
<keyword evidence="15" id="KW-1185">Reference proteome</keyword>
<dbReference type="Pfam" id="PF07715">
    <property type="entry name" value="Plug"/>
    <property type="match status" value="1"/>
</dbReference>
<dbReference type="PANTHER" id="PTHR30069:SF29">
    <property type="entry name" value="HEMOGLOBIN AND HEMOGLOBIN-HAPTOGLOBIN-BINDING PROTEIN 1-RELATED"/>
    <property type="match status" value="1"/>
</dbReference>
<comment type="similarity">
    <text evidence="10 11">Belongs to the TonB-dependent receptor family.</text>
</comment>
<dbReference type="GO" id="GO:0009279">
    <property type="term" value="C:cell outer membrane"/>
    <property type="evidence" value="ECO:0007669"/>
    <property type="project" value="UniProtKB-SubCell"/>
</dbReference>
<feature type="domain" description="TonB-dependent receptor-like beta-barrel" evidence="12">
    <location>
        <begin position="276"/>
        <end position="710"/>
    </location>
</feature>
<proteinExistence type="inferred from homology"/>
<evidence type="ECO:0000256" key="11">
    <source>
        <dbReference type="RuleBase" id="RU003357"/>
    </source>
</evidence>
<reference evidence="14 15" key="1">
    <citation type="submission" date="2018-07" db="EMBL/GenBank/DDBJ databases">
        <title>Freshwater and sediment microbial communities from various areas in North America, analyzing microbe dynamics in response to fracking.</title>
        <authorList>
            <person name="Lamendella R."/>
        </authorList>
    </citation>
    <scope>NUCLEOTIDE SEQUENCE [LARGE SCALE GENOMIC DNA]</scope>
    <source>
        <strain evidence="14 15">160A</strain>
    </source>
</reference>
<keyword evidence="5" id="KW-0732">Signal</keyword>
<accession>A0A368VDR2</accession>
<keyword evidence="7 10" id="KW-0472">Membrane</keyword>
<dbReference type="InterPro" id="IPR000531">
    <property type="entry name" value="Beta-barrel_TonB"/>
</dbReference>
<keyword evidence="3 10" id="KW-1134">Transmembrane beta strand</keyword>
<evidence type="ECO:0000256" key="6">
    <source>
        <dbReference type="ARBA" id="ARBA00023077"/>
    </source>
</evidence>
<dbReference type="GO" id="GO:0015344">
    <property type="term" value="F:siderophore uptake transmembrane transporter activity"/>
    <property type="evidence" value="ECO:0007669"/>
    <property type="project" value="TreeGrafter"/>
</dbReference>
<dbReference type="Pfam" id="PF00593">
    <property type="entry name" value="TonB_dep_Rec_b-barrel"/>
    <property type="match status" value="1"/>
</dbReference>
<evidence type="ECO:0000256" key="2">
    <source>
        <dbReference type="ARBA" id="ARBA00022448"/>
    </source>
</evidence>
<dbReference type="Gene3D" id="2.170.130.10">
    <property type="entry name" value="TonB-dependent receptor, plug domain"/>
    <property type="match status" value="1"/>
</dbReference>
<evidence type="ECO:0000256" key="4">
    <source>
        <dbReference type="ARBA" id="ARBA00022692"/>
    </source>
</evidence>
<evidence type="ECO:0000313" key="14">
    <source>
        <dbReference type="EMBL" id="RCW38385.1"/>
    </source>
</evidence>
<evidence type="ECO:0000259" key="13">
    <source>
        <dbReference type="Pfam" id="PF07715"/>
    </source>
</evidence>
<dbReference type="PANTHER" id="PTHR30069">
    <property type="entry name" value="TONB-DEPENDENT OUTER MEMBRANE RECEPTOR"/>
    <property type="match status" value="1"/>
</dbReference>
<comment type="subcellular location">
    <subcellularLocation>
        <location evidence="1 10">Cell outer membrane</location>
        <topology evidence="1 10">Multi-pass membrane protein</topology>
    </subcellularLocation>
</comment>
<evidence type="ECO:0000313" key="15">
    <source>
        <dbReference type="Proteomes" id="UP000252733"/>
    </source>
</evidence>
<keyword evidence="8 14" id="KW-0675">Receptor</keyword>
<dbReference type="GO" id="GO:0044718">
    <property type="term" value="P:siderophore transmembrane transport"/>
    <property type="evidence" value="ECO:0007669"/>
    <property type="project" value="TreeGrafter"/>
</dbReference>
<evidence type="ECO:0000259" key="12">
    <source>
        <dbReference type="Pfam" id="PF00593"/>
    </source>
</evidence>
<comment type="caution">
    <text evidence="14">The sequence shown here is derived from an EMBL/GenBank/DDBJ whole genome shotgun (WGS) entry which is preliminary data.</text>
</comment>
<dbReference type="InterPro" id="IPR039426">
    <property type="entry name" value="TonB-dep_rcpt-like"/>
</dbReference>
<dbReference type="InterPro" id="IPR036942">
    <property type="entry name" value="Beta-barrel_TonB_sf"/>
</dbReference>
<dbReference type="PROSITE" id="PS52016">
    <property type="entry name" value="TONB_DEPENDENT_REC_3"/>
    <property type="match status" value="1"/>
</dbReference>
<organism evidence="14 15">
    <name type="scientific">Marinilabilia salmonicolor</name>
    <dbReference type="NCBI Taxonomy" id="989"/>
    <lineage>
        <taxon>Bacteria</taxon>
        <taxon>Pseudomonadati</taxon>
        <taxon>Bacteroidota</taxon>
        <taxon>Bacteroidia</taxon>
        <taxon>Marinilabiliales</taxon>
        <taxon>Marinilabiliaceae</taxon>
        <taxon>Marinilabilia</taxon>
    </lineage>
</organism>
<evidence type="ECO:0000256" key="7">
    <source>
        <dbReference type="ARBA" id="ARBA00023136"/>
    </source>
</evidence>
<dbReference type="InterPro" id="IPR037066">
    <property type="entry name" value="Plug_dom_sf"/>
</dbReference>
<keyword evidence="6 11" id="KW-0798">TonB box</keyword>
<dbReference type="Proteomes" id="UP000252733">
    <property type="component" value="Unassembled WGS sequence"/>
</dbReference>
<dbReference type="InterPro" id="IPR012910">
    <property type="entry name" value="Plug_dom"/>
</dbReference>
<keyword evidence="9 10" id="KW-0998">Cell outer membrane</keyword>
<evidence type="ECO:0000256" key="8">
    <source>
        <dbReference type="ARBA" id="ARBA00023170"/>
    </source>
</evidence>
<gene>
    <name evidence="14" type="ORF">DFO77_104143</name>
</gene>
<evidence type="ECO:0000256" key="10">
    <source>
        <dbReference type="PROSITE-ProRule" id="PRU01360"/>
    </source>
</evidence>
<evidence type="ECO:0000256" key="1">
    <source>
        <dbReference type="ARBA" id="ARBA00004571"/>
    </source>
</evidence>
<feature type="domain" description="TonB-dependent receptor plug" evidence="13">
    <location>
        <begin position="119"/>
        <end position="224"/>
    </location>
</feature>
<evidence type="ECO:0000256" key="5">
    <source>
        <dbReference type="ARBA" id="ARBA00022729"/>
    </source>
</evidence>
<keyword evidence="4 10" id="KW-0812">Transmembrane</keyword>
<dbReference type="EMBL" id="QPIZ01000004">
    <property type="protein sequence ID" value="RCW38385.1"/>
    <property type="molecule type" value="Genomic_DNA"/>
</dbReference>
<sequence>MNFTLIKLFLRILFLLVLPVFSTGSYGQFFGRCIDAQTGRAISGATIQHSGEIIAISEPSGHFSFQGDSSIRVIVEHPDYKSMREHISPNRELFFLLTPSEHNIDEITVSAPLLNYRSRKVPAGFSLITADSIQPNLSAIEILEQSPGVFMQKGALNTGRIMIRGIGSRSPYATTRIRAYLDDIPLTSGDGNTTVEDLEMSNIARTEIVRGPASALYGSGLGGVIIFHPDHTQTTPFSAETVMQYGPFDGTKALVNTGLRRNRSIVKANIAHTQTDGFRENSNYNRWNGQLLFRHHFKNHALFFLTNYTRLNAQIPSSINESDYRDSPHKAAANWLAVSGYEKYDKWLSGLTLKSDFNNSTNKISVFLNHINAYESRPFNILDDRMLTYGFRDEFSINIGQSRLTSGVEVFNEQYDWQLIETDEGTPGELFSDNLETRFFVNIFAKADFSFTNNWQLTAGGNLHFLKFQLTDNFSDDEDISGNYRYNPVFSPRLGITGDLTTKITVYGSGGHGFSPPSVEETLLPEGYINPNLQPEEGWNYDAGIRGNLLNNRLNFDITAYYVALNNLLVTKRETEEIFYGINAGRTNHYGIESMLNMKIISGLSPWSATLNINHTWMKNKFKTFIDDDTNYSGNQLPGVPEQYLRSGLKIGYKDLTHLQLTWKHSGSLFLDDANTKKYGGHHVFDLSLSRRIHTGNSSYASLQGGINNLFNQHYAAMVLVNAPSFGNSLPRYYYPGAPVNAYLRLTFNFTTG</sequence>
<evidence type="ECO:0000256" key="3">
    <source>
        <dbReference type="ARBA" id="ARBA00022452"/>
    </source>
</evidence>
<dbReference type="SUPFAM" id="SSF56935">
    <property type="entry name" value="Porins"/>
    <property type="match status" value="1"/>
</dbReference>
<keyword evidence="2 10" id="KW-0813">Transport</keyword>
<dbReference type="RefSeq" id="WP_114436556.1">
    <property type="nucleotide sequence ID" value="NZ_QPIZ01000004.1"/>
</dbReference>